<dbReference type="KEGG" id="adu:127746534"/>
<accession>A0A9C6TGK9</accession>
<reference evidence="1" key="1">
    <citation type="journal article" date="2016" name="Nat. Genet.">
        <title>The genome sequences of Arachis duranensis and Arachis ipaensis, the diploid ancestors of cultivated peanut.</title>
        <authorList>
            <person name="Bertioli D.J."/>
            <person name="Cannon S.B."/>
            <person name="Froenicke L."/>
            <person name="Huang G."/>
            <person name="Farmer A.D."/>
            <person name="Cannon E.K."/>
            <person name="Liu X."/>
            <person name="Gao D."/>
            <person name="Clevenger J."/>
            <person name="Dash S."/>
            <person name="Ren L."/>
            <person name="Moretzsohn M.C."/>
            <person name="Shirasawa K."/>
            <person name="Huang W."/>
            <person name="Vidigal B."/>
            <person name="Abernathy B."/>
            <person name="Chu Y."/>
            <person name="Niederhuth C.E."/>
            <person name="Umale P."/>
            <person name="Araujo A.C."/>
            <person name="Kozik A."/>
            <person name="Kim K.D."/>
            <person name="Burow M.D."/>
            <person name="Varshney R.K."/>
            <person name="Wang X."/>
            <person name="Zhang X."/>
            <person name="Barkley N."/>
            <person name="Guimaraes P.M."/>
            <person name="Isobe S."/>
            <person name="Guo B."/>
            <person name="Liao B."/>
            <person name="Stalker H.T."/>
            <person name="Schmitz R.J."/>
            <person name="Scheffler B.E."/>
            <person name="Leal-Bertioli S.C."/>
            <person name="Xun X."/>
            <person name="Jackson S.A."/>
            <person name="Michelmore R."/>
            <person name="Ozias-Akins P."/>
        </authorList>
    </citation>
    <scope>NUCLEOTIDE SEQUENCE [LARGE SCALE GENOMIC DNA]</scope>
    <source>
        <strain evidence="1">cv. V14167</strain>
    </source>
</reference>
<dbReference type="RefSeq" id="XP_052116055.1">
    <property type="nucleotide sequence ID" value="XM_052260095.1"/>
</dbReference>
<proteinExistence type="predicted"/>
<reference evidence="2" key="2">
    <citation type="submission" date="2025-08" db="UniProtKB">
        <authorList>
            <consortium name="RefSeq"/>
        </authorList>
    </citation>
    <scope>IDENTIFICATION</scope>
    <source>
        <tissue evidence="2">Whole plant</tissue>
    </source>
</reference>
<name>A0A9C6TGK9_ARADU</name>
<dbReference type="GeneID" id="127746534"/>
<keyword evidence="1" id="KW-1185">Reference proteome</keyword>
<dbReference type="Proteomes" id="UP000515211">
    <property type="component" value="Chromosome 4"/>
</dbReference>
<evidence type="ECO:0000313" key="1">
    <source>
        <dbReference type="Proteomes" id="UP000515211"/>
    </source>
</evidence>
<evidence type="ECO:0000313" key="2">
    <source>
        <dbReference type="RefSeq" id="XP_052116055.1"/>
    </source>
</evidence>
<sequence>MAHHRQRDRARSSPPRHARCRRCSSRWIFHVVCSRLASLLRSAARAFSPPRMLERCFLLMSSLRLPRLSPSSRLYSNFIVSRVFVAGDLAPYPSYSASSSCCKHKEEDCCNAASLSASHSCSFSFMLYSLKDHRSKPRI</sequence>
<organism evidence="1 2">
    <name type="scientific">Arachis duranensis</name>
    <name type="common">Wild peanut</name>
    <dbReference type="NCBI Taxonomy" id="130453"/>
    <lineage>
        <taxon>Eukaryota</taxon>
        <taxon>Viridiplantae</taxon>
        <taxon>Streptophyta</taxon>
        <taxon>Embryophyta</taxon>
        <taxon>Tracheophyta</taxon>
        <taxon>Spermatophyta</taxon>
        <taxon>Magnoliopsida</taxon>
        <taxon>eudicotyledons</taxon>
        <taxon>Gunneridae</taxon>
        <taxon>Pentapetalae</taxon>
        <taxon>rosids</taxon>
        <taxon>fabids</taxon>
        <taxon>Fabales</taxon>
        <taxon>Fabaceae</taxon>
        <taxon>Papilionoideae</taxon>
        <taxon>50 kb inversion clade</taxon>
        <taxon>dalbergioids sensu lato</taxon>
        <taxon>Dalbergieae</taxon>
        <taxon>Pterocarpus clade</taxon>
        <taxon>Arachis</taxon>
    </lineage>
</organism>
<dbReference type="AlphaFoldDB" id="A0A9C6TGK9"/>
<gene>
    <name evidence="2" type="primary">LOC127746534</name>
</gene>
<protein>
    <submittedName>
        <fullName evidence="2">Uncharacterized protein LOC127746534</fullName>
    </submittedName>
</protein>